<dbReference type="AlphaFoldDB" id="A0A834I747"/>
<evidence type="ECO:0000313" key="2">
    <source>
        <dbReference type="EMBL" id="KAF7273333.1"/>
    </source>
</evidence>
<feature type="compositionally biased region" description="Polar residues" evidence="1">
    <location>
        <begin position="54"/>
        <end position="65"/>
    </location>
</feature>
<gene>
    <name evidence="2" type="ORF">GWI33_013958</name>
</gene>
<proteinExistence type="predicted"/>
<feature type="region of interest" description="Disordered" evidence="1">
    <location>
        <begin position="53"/>
        <end position="89"/>
    </location>
</feature>
<comment type="caution">
    <text evidence="2">The sequence shown here is derived from an EMBL/GenBank/DDBJ whole genome shotgun (WGS) entry which is preliminary data.</text>
</comment>
<sequence length="89" mass="10209">MTQIKNRCRDPSHPTGCFNRPPPEILTEQNQPPNIYNRMFRVRIDSLASHRTGHLSNFHSASPHGNASVHGRQLTQNEDGENIVGRRRR</sequence>
<dbReference type="Proteomes" id="UP000625711">
    <property type="component" value="Unassembled WGS sequence"/>
</dbReference>
<evidence type="ECO:0000256" key="1">
    <source>
        <dbReference type="SAM" id="MobiDB-lite"/>
    </source>
</evidence>
<keyword evidence="3" id="KW-1185">Reference proteome</keyword>
<protein>
    <submittedName>
        <fullName evidence="2">Uncharacterized protein</fullName>
    </submittedName>
</protein>
<evidence type="ECO:0000313" key="3">
    <source>
        <dbReference type="Proteomes" id="UP000625711"/>
    </source>
</evidence>
<feature type="region of interest" description="Disordered" evidence="1">
    <location>
        <begin position="1"/>
        <end position="32"/>
    </location>
</feature>
<organism evidence="2 3">
    <name type="scientific">Rhynchophorus ferrugineus</name>
    <name type="common">Red palm weevil</name>
    <name type="synonym">Curculio ferrugineus</name>
    <dbReference type="NCBI Taxonomy" id="354439"/>
    <lineage>
        <taxon>Eukaryota</taxon>
        <taxon>Metazoa</taxon>
        <taxon>Ecdysozoa</taxon>
        <taxon>Arthropoda</taxon>
        <taxon>Hexapoda</taxon>
        <taxon>Insecta</taxon>
        <taxon>Pterygota</taxon>
        <taxon>Neoptera</taxon>
        <taxon>Endopterygota</taxon>
        <taxon>Coleoptera</taxon>
        <taxon>Polyphaga</taxon>
        <taxon>Cucujiformia</taxon>
        <taxon>Curculionidae</taxon>
        <taxon>Dryophthorinae</taxon>
        <taxon>Rhynchophorus</taxon>
    </lineage>
</organism>
<accession>A0A834I747</accession>
<reference evidence="2" key="1">
    <citation type="submission" date="2020-08" db="EMBL/GenBank/DDBJ databases">
        <title>Genome sequencing and assembly of the red palm weevil Rhynchophorus ferrugineus.</title>
        <authorList>
            <person name="Dias G.B."/>
            <person name="Bergman C.M."/>
            <person name="Manee M."/>
        </authorList>
    </citation>
    <scope>NUCLEOTIDE SEQUENCE</scope>
    <source>
        <strain evidence="2">AA-2017</strain>
        <tissue evidence="2">Whole larva</tissue>
    </source>
</reference>
<dbReference type="EMBL" id="JAACXV010013488">
    <property type="protein sequence ID" value="KAF7273333.1"/>
    <property type="molecule type" value="Genomic_DNA"/>
</dbReference>
<name>A0A834I747_RHYFE</name>